<proteinExistence type="predicted"/>
<dbReference type="Proteomes" id="UP000799436">
    <property type="component" value="Unassembled WGS sequence"/>
</dbReference>
<dbReference type="OrthoDB" id="10298626at2759"/>
<evidence type="ECO:0000256" key="1">
    <source>
        <dbReference type="SAM" id="SignalP"/>
    </source>
</evidence>
<feature type="chain" id="PRO_5026175713" evidence="1">
    <location>
        <begin position="21"/>
        <end position="113"/>
    </location>
</feature>
<protein>
    <submittedName>
        <fullName evidence="2">Uncharacterized protein</fullName>
    </submittedName>
</protein>
<keyword evidence="1" id="KW-0732">Signal</keyword>
<reference evidence="2" key="1">
    <citation type="journal article" date="2020" name="Stud. Mycol.">
        <title>101 Dothideomycetes genomes: a test case for predicting lifestyles and emergence of pathogens.</title>
        <authorList>
            <person name="Haridas S."/>
            <person name="Albert R."/>
            <person name="Binder M."/>
            <person name="Bloem J."/>
            <person name="Labutti K."/>
            <person name="Salamov A."/>
            <person name="Andreopoulos B."/>
            <person name="Baker S."/>
            <person name="Barry K."/>
            <person name="Bills G."/>
            <person name="Bluhm B."/>
            <person name="Cannon C."/>
            <person name="Castanera R."/>
            <person name="Culley D."/>
            <person name="Daum C."/>
            <person name="Ezra D."/>
            <person name="Gonzalez J."/>
            <person name="Henrissat B."/>
            <person name="Kuo A."/>
            <person name="Liang C."/>
            <person name="Lipzen A."/>
            <person name="Lutzoni F."/>
            <person name="Magnuson J."/>
            <person name="Mondo S."/>
            <person name="Nolan M."/>
            <person name="Ohm R."/>
            <person name="Pangilinan J."/>
            <person name="Park H.-J."/>
            <person name="Ramirez L."/>
            <person name="Alfaro M."/>
            <person name="Sun H."/>
            <person name="Tritt A."/>
            <person name="Yoshinaga Y."/>
            <person name="Zwiers L.-H."/>
            <person name="Turgeon B."/>
            <person name="Goodwin S."/>
            <person name="Spatafora J."/>
            <person name="Crous P."/>
            <person name="Grigoriev I."/>
        </authorList>
    </citation>
    <scope>NUCLEOTIDE SEQUENCE</scope>
    <source>
        <strain evidence="2">CBS 116005</strain>
    </source>
</reference>
<keyword evidence="3" id="KW-1185">Reference proteome</keyword>
<dbReference type="EMBL" id="ML995967">
    <property type="protein sequence ID" value="KAF2763759.1"/>
    <property type="molecule type" value="Genomic_DNA"/>
</dbReference>
<gene>
    <name evidence="2" type="ORF">EJ03DRAFT_340282</name>
</gene>
<evidence type="ECO:0000313" key="2">
    <source>
        <dbReference type="EMBL" id="KAF2763759.1"/>
    </source>
</evidence>
<organism evidence="2 3">
    <name type="scientific">Teratosphaeria nubilosa</name>
    <dbReference type="NCBI Taxonomy" id="161662"/>
    <lineage>
        <taxon>Eukaryota</taxon>
        <taxon>Fungi</taxon>
        <taxon>Dikarya</taxon>
        <taxon>Ascomycota</taxon>
        <taxon>Pezizomycotina</taxon>
        <taxon>Dothideomycetes</taxon>
        <taxon>Dothideomycetidae</taxon>
        <taxon>Mycosphaerellales</taxon>
        <taxon>Teratosphaeriaceae</taxon>
        <taxon>Teratosphaeria</taxon>
    </lineage>
</organism>
<sequence length="113" mass="12108">MHSIFAPATTLLLFSTTTLAGDRRFYDSCRCASLNVAGKAGGVSLLEATKKACDVWTSRADGWQDGTWDVVDGWCKITSGDSANRFVGDTWWSICVDQAGADSGQCTPYEGLS</sequence>
<evidence type="ECO:0000313" key="3">
    <source>
        <dbReference type="Proteomes" id="UP000799436"/>
    </source>
</evidence>
<name>A0A6G1KU16_9PEZI</name>
<dbReference type="AlphaFoldDB" id="A0A6G1KU16"/>
<accession>A0A6G1KU16</accession>
<feature type="signal peptide" evidence="1">
    <location>
        <begin position="1"/>
        <end position="20"/>
    </location>
</feature>